<evidence type="ECO:0000256" key="5">
    <source>
        <dbReference type="ARBA" id="ARBA00022670"/>
    </source>
</evidence>
<dbReference type="GO" id="GO:0019786">
    <property type="term" value="F:protein-phosphatidylethanolamide deconjugating activity"/>
    <property type="evidence" value="ECO:0007669"/>
    <property type="project" value="InterPro"/>
</dbReference>
<feature type="compositionally biased region" description="Low complexity" evidence="12">
    <location>
        <begin position="17"/>
        <end position="31"/>
    </location>
</feature>
<comment type="catalytic activity">
    <reaction evidence="10">
        <text>[protein]-C-terminal L-amino acid-glycyl-phosphatidylethanolamide + H2O = [protein]-C-terminal L-amino acid-glycine + a 1,2-diacyl-sn-glycero-3-phosphoethanolamine</text>
        <dbReference type="Rhea" id="RHEA:67548"/>
        <dbReference type="Rhea" id="RHEA-COMP:17323"/>
        <dbReference type="Rhea" id="RHEA-COMP:17324"/>
        <dbReference type="ChEBI" id="CHEBI:15377"/>
        <dbReference type="ChEBI" id="CHEBI:64612"/>
        <dbReference type="ChEBI" id="CHEBI:172940"/>
        <dbReference type="ChEBI" id="CHEBI:172941"/>
    </reaction>
    <physiologicalReaction direction="left-to-right" evidence="10">
        <dbReference type="Rhea" id="RHEA:67549"/>
    </physiologicalReaction>
</comment>
<dbReference type="PANTHER" id="PTHR22624:SF52">
    <property type="entry name" value="CYSTEINE PROTEASE"/>
    <property type="match status" value="1"/>
</dbReference>
<proteinExistence type="inferred from homology"/>
<sequence>MKASAAPLKGSPNSFNSYEESLSSPRSSSGSRAITRQRLSDGILSVKSWSEVSDTIKDDLDSDPLTTYSNSHQRSISFRENSPRNTKEGRNGSDHKYLHHRSMGNNGKIRTASGSVFDEDDACEPCVPHHAYALQSGRRTSVLHREQSISGRPLYEPTNLSQHANSDFNYETDLVDQSQPDFSYFGPQLSKNFSSNGRPSDDPIRTCCSREFHKDKSSNKKHPHLYPVLGNLEQLYDDEIGAQSRASAIDTYAEDFSDGPVSMPDMTDSSDIERTTPFQSLPSSTPSHLQPSTLKKPTGISGLFQNQSKIQNGTESRQERTWSIWPLHQSQPIISKVTTLKRQPKSSSDLEALRDSFEHRLEHDNVKTKVMSAWNNFKYGWMFNTKPNIKHDSPLFMLGRCYHMRKGDVDDEPVNEFLKDFTSRIWMTYRSNFYPIPGTKLNTDCGWGCMLRSAQMLIIQCLVTHYLGRAWRLHNPQTETEHAYYREIIRWFSDPVDAPSDKTPFSLHHLVSFGRHYNKEPGEWFGPSSAAFIFRDAFALASRTLPILSQLCVYVAQDCTVYLDDVKKLCTARDLCENLLNSNEEEDKSKNDNGDIWLRSLILLIPMRLGGEVMNEIYVPCVKNLLAQENCMGIIGGKPKHSLYFLGWQDNKLIHLDPHFCREAVDTSDKNFKIETYHCMSPRKLSITKMDPSCTVGFYIRNASQFQKFVEEVREFVCPENQRGAYPLFIFSEGSHSDNSVHQVHTGADRGRVKITHFQIDKNGQRLRTYSKDSEDFVIL</sequence>
<keyword evidence="9 11" id="KW-0072">Autophagy</keyword>
<evidence type="ECO:0000256" key="10">
    <source>
        <dbReference type="ARBA" id="ARBA00029362"/>
    </source>
</evidence>
<feature type="region of interest" description="Disordered" evidence="12">
    <location>
        <begin position="56"/>
        <end position="107"/>
    </location>
</feature>
<dbReference type="Pfam" id="PF03416">
    <property type="entry name" value="Peptidase_C54"/>
    <property type="match status" value="1"/>
</dbReference>
<evidence type="ECO:0000256" key="1">
    <source>
        <dbReference type="ARBA" id="ARBA00004496"/>
    </source>
</evidence>
<dbReference type="GO" id="GO:0016485">
    <property type="term" value="P:protein processing"/>
    <property type="evidence" value="ECO:0007669"/>
    <property type="project" value="TreeGrafter"/>
</dbReference>
<reference evidence="14 15" key="1">
    <citation type="journal article" date="2021" name="Elife">
        <title>Chloroplast acquisition without the gene transfer in kleptoplastic sea slugs, Plakobranchus ocellatus.</title>
        <authorList>
            <person name="Maeda T."/>
            <person name="Takahashi S."/>
            <person name="Yoshida T."/>
            <person name="Shimamura S."/>
            <person name="Takaki Y."/>
            <person name="Nagai Y."/>
            <person name="Toyoda A."/>
            <person name="Suzuki Y."/>
            <person name="Arimoto A."/>
            <person name="Ishii H."/>
            <person name="Satoh N."/>
            <person name="Nishiyama T."/>
            <person name="Hasebe M."/>
            <person name="Maruyama T."/>
            <person name="Minagawa J."/>
            <person name="Obokata J."/>
            <person name="Shigenobu S."/>
        </authorList>
    </citation>
    <scope>NUCLEOTIDE SEQUENCE [LARGE SCALE GENOMIC DNA]</scope>
</reference>
<keyword evidence="8 11" id="KW-0653">Protein transport</keyword>
<dbReference type="EC" id="3.4.22.-" evidence="11"/>
<dbReference type="AlphaFoldDB" id="A0AAV3ZPV2"/>
<evidence type="ECO:0000256" key="4">
    <source>
        <dbReference type="ARBA" id="ARBA00022490"/>
    </source>
</evidence>
<evidence type="ECO:0000256" key="6">
    <source>
        <dbReference type="ARBA" id="ARBA00022801"/>
    </source>
</evidence>
<evidence type="ECO:0000313" key="15">
    <source>
        <dbReference type="Proteomes" id="UP000735302"/>
    </source>
</evidence>
<keyword evidence="7" id="KW-0788">Thiol protease</keyword>
<evidence type="ECO:0000256" key="2">
    <source>
        <dbReference type="ARBA" id="ARBA00010958"/>
    </source>
</evidence>
<dbReference type="InterPro" id="IPR046792">
    <property type="entry name" value="Peptidase_C54_cat"/>
</dbReference>
<keyword evidence="15" id="KW-1185">Reference proteome</keyword>
<dbReference type="GO" id="GO:0004197">
    <property type="term" value="F:cysteine-type endopeptidase activity"/>
    <property type="evidence" value="ECO:0007669"/>
    <property type="project" value="TreeGrafter"/>
</dbReference>
<dbReference type="GO" id="GO:0005737">
    <property type="term" value="C:cytoplasm"/>
    <property type="evidence" value="ECO:0007669"/>
    <property type="project" value="UniProtKB-SubCell"/>
</dbReference>
<evidence type="ECO:0000256" key="9">
    <source>
        <dbReference type="ARBA" id="ARBA00023006"/>
    </source>
</evidence>
<evidence type="ECO:0000256" key="8">
    <source>
        <dbReference type="ARBA" id="ARBA00022927"/>
    </source>
</evidence>
<comment type="caution">
    <text evidence="14">The sequence shown here is derived from an EMBL/GenBank/DDBJ whole genome shotgun (WGS) entry which is preliminary data.</text>
</comment>
<dbReference type="GO" id="GO:0000423">
    <property type="term" value="P:mitophagy"/>
    <property type="evidence" value="ECO:0007669"/>
    <property type="project" value="TreeGrafter"/>
</dbReference>
<dbReference type="InterPro" id="IPR038765">
    <property type="entry name" value="Papain-like_cys_pep_sf"/>
</dbReference>
<dbReference type="GO" id="GO:0034727">
    <property type="term" value="P:piecemeal microautophagy of the nucleus"/>
    <property type="evidence" value="ECO:0007669"/>
    <property type="project" value="TreeGrafter"/>
</dbReference>
<evidence type="ECO:0000256" key="12">
    <source>
        <dbReference type="SAM" id="MobiDB-lite"/>
    </source>
</evidence>
<evidence type="ECO:0000256" key="3">
    <source>
        <dbReference type="ARBA" id="ARBA00022448"/>
    </source>
</evidence>
<dbReference type="SUPFAM" id="SSF54001">
    <property type="entry name" value="Cysteine proteinases"/>
    <property type="match status" value="1"/>
</dbReference>
<feature type="compositionally biased region" description="Polar residues" evidence="12">
    <location>
        <begin position="64"/>
        <end position="80"/>
    </location>
</feature>
<dbReference type="GO" id="GO:0035973">
    <property type="term" value="P:aggrephagy"/>
    <property type="evidence" value="ECO:0007669"/>
    <property type="project" value="TreeGrafter"/>
</dbReference>
<feature type="compositionally biased region" description="Polar residues" evidence="12">
    <location>
        <begin position="276"/>
        <end position="292"/>
    </location>
</feature>
<evidence type="ECO:0000256" key="7">
    <source>
        <dbReference type="ARBA" id="ARBA00022807"/>
    </source>
</evidence>
<evidence type="ECO:0000256" key="11">
    <source>
        <dbReference type="RuleBase" id="RU363115"/>
    </source>
</evidence>
<feature type="region of interest" description="Disordered" evidence="12">
    <location>
        <begin position="255"/>
        <end position="292"/>
    </location>
</feature>
<evidence type="ECO:0000313" key="14">
    <source>
        <dbReference type="EMBL" id="GFN96701.1"/>
    </source>
</evidence>
<dbReference type="PANTHER" id="PTHR22624">
    <property type="entry name" value="CYSTEINE PROTEASE ATG4"/>
    <property type="match status" value="1"/>
</dbReference>
<gene>
    <name evidence="14" type="ORF">PoB_002320700</name>
</gene>
<organism evidence="14 15">
    <name type="scientific">Plakobranchus ocellatus</name>
    <dbReference type="NCBI Taxonomy" id="259542"/>
    <lineage>
        <taxon>Eukaryota</taxon>
        <taxon>Metazoa</taxon>
        <taxon>Spiralia</taxon>
        <taxon>Lophotrochozoa</taxon>
        <taxon>Mollusca</taxon>
        <taxon>Gastropoda</taxon>
        <taxon>Heterobranchia</taxon>
        <taxon>Euthyneura</taxon>
        <taxon>Panpulmonata</taxon>
        <taxon>Sacoglossa</taxon>
        <taxon>Placobranchoidea</taxon>
        <taxon>Plakobranchidae</taxon>
        <taxon>Plakobranchus</taxon>
    </lineage>
</organism>
<accession>A0AAV3ZPV2</accession>
<feature type="compositionally biased region" description="Basic and acidic residues" evidence="12">
    <location>
        <begin position="81"/>
        <end position="96"/>
    </location>
</feature>
<keyword evidence="6 11" id="KW-0378">Hydrolase</keyword>
<keyword evidence="3" id="KW-0813">Transport</keyword>
<dbReference type="GO" id="GO:0015031">
    <property type="term" value="P:protein transport"/>
    <property type="evidence" value="ECO:0007669"/>
    <property type="project" value="UniProtKB-KW"/>
</dbReference>
<comment type="similarity">
    <text evidence="2 11">Belongs to the peptidase C54 family.</text>
</comment>
<dbReference type="GO" id="GO:0000045">
    <property type="term" value="P:autophagosome assembly"/>
    <property type="evidence" value="ECO:0007669"/>
    <property type="project" value="TreeGrafter"/>
</dbReference>
<dbReference type="Proteomes" id="UP000735302">
    <property type="component" value="Unassembled WGS sequence"/>
</dbReference>
<protein>
    <recommendedName>
        <fullName evidence="11">Cysteine protease</fullName>
        <ecNumber evidence="11">3.4.22.-</ecNumber>
    </recommendedName>
</protein>
<evidence type="ECO:0000259" key="13">
    <source>
        <dbReference type="Pfam" id="PF03416"/>
    </source>
</evidence>
<feature type="region of interest" description="Disordered" evidence="12">
    <location>
        <begin position="1"/>
        <end position="37"/>
    </location>
</feature>
<feature type="domain" description="Peptidase C54 catalytic" evidence="13">
    <location>
        <begin position="415"/>
        <end position="711"/>
    </location>
</feature>
<keyword evidence="5 11" id="KW-0645">Protease</keyword>
<dbReference type="InterPro" id="IPR005078">
    <property type="entry name" value="Peptidase_C54"/>
</dbReference>
<keyword evidence="4 11" id="KW-0963">Cytoplasm</keyword>
<comment type="function">
    <text evidence="11">Cysteine protease that plays a key role in autophagy by mediating both proteolytic activation and delipidation of ATG8 family proteins.</text>
</comment>
<comment type="subcellular location">
    <subcellularLocation>
        <location evidence="1 11">Cytoplasm</location>
    </subcellularLocation>
</comment>
<dbReference type="EMBL" id="BLXT01002699">
    <property type="protein sequence ID" value="GFN96701.1"/>
    <property type="molecule type" value="Genomic_DNA"/>
</dbReference>
<name>A0AAV3ZPV2_9GAST</name>